<dbReference type="RefSeq" id="WP_147455078.1">
    <property type="nucleotide sequence ID" value="NZ_RBXO01000001.1"/>
</dbReference>
<evidence type="ECO:0000313" key="1">
    <source>
        <dbReference type="EMBL" id="RKT53801.1"/>
    </source>
</evidence>
<sequence length="332" mass="35027">MERQGTTSSGDGAGAYNHLRGVVHGPVVQAGRIHGDVHVHHHVDHAPRPPAPARDRAPFDRGPEVDVDGVAYLVHDHPAEARPTGDAGAVLRQARCLRLTPPGGLGWLRQVEVRHATPSARRARQALVDEHRLLARGIAGLPAVLQFAEGPGAVVTLVTSWPRTRTGRPCDTLDVLLPGGPVRDAGVLARVCDALAGLCATLAGLHAHRVAHGALAPDRLVWRDDGTLLVRDLARTDEGLPEYPAPEQWARAAAGPWTDVHQVGAIAHHLLAGRPPAPRAPLPLRSWAPDVDDRLAAAVDAALSPDPAARPDAAALGGWLRGFGGRPADGHR</sequence>
<evidence type="ECO:0000313" key="2">
    <source>
        <dbReference type="Proteomes" id="UP000282084"/>
    </source>
</evidence>
<dbReference type="Gene3D" id="1.10.510.10">
    <property type="entry name" value="Transferase(Phosphotransferase) domain 1"/>
    <property type="match status" value="1"/>
</dbReference>
<keyword evidence="2" id="KW-1185">Reference proteome</keyword>
<dbReference type="Proteomes" id="UP000282084">
    <property type="component" value="Unassembled WGS sequence"/>
</dbReference>
<organism evidence="1 2">
    <name type="scientific">Saccharothrix australiensis</name>
    <dbReference type="NCBI Taxonomy" id="2072"/>
    <lineage>
        <taxon>Bacteria</taxon>
        <taxon>Bacillati</taxon>
        <taxon>Actinomycetota</taxon>
        <taxon>Actinomycetes</taxon>
        <taxon>Pseudonocardiales</taxon>
        <taxon>Pseudonocardiaceae</taxon>
        <taxon>Saccharothrix</taxon>
    </lineage>
</organism>
<accession>A0A495VWL8</accession>
<evidence type="ECO:0008006" key="3">
    <source>
        <dbReference type="Google" id="ProtNLM"/>
    </source>
</evidence>
<name>A0A495VWL8_9PSEU</name>
<dbReference type="OrthoDB" id="3365840at2"/>
<reference evidence="1 2" key="1">
    <citation type="submission" date="2018-10" db="EMBL/GenBank/DDBJ databases">
        <title>Sequencing the genomes of 1000 actinobacteria strains.</title>
        <authorList>
            <person name="Klenk H.-P."/>
        </authorList>
    </citation>
    <scope>NUCLEOTIDE SEQUENCE [LARGE SCALE GENOMIC DNA]</scope>
    <source>
        <strain evidence="1 2">DSM 43800</strain>
    </source>
</reference>
<dbReference type="EMBL" id="RBXO01000001">
    <property type="protein sequence ID" value="RKT53801.1"/>
    <property type="molecule type" value="Genomic_DNA"/>
</dbReference>
<gene>
    <name evidence="1" type="ORF">C8E97_2383</name>
</gene>
<protein>
    <recommendedName>
        <fullName evidence="3">Protein kinase domain-containing protein</fullName>
    </recommendedName>
</protein>
<dbReference type="SUPFAM" id="SSF56112">
    <property type="entry name" value="Protein kinase-like (PK-like)"/>
    <property type="match status" value="1"/>
</dbReference>
<dbReference type="InterPro" id="IPR011009">
    <property type="entry name" value="Kinase-like_dom_sf"/>
</dbReference>
<comment type="caution">
    <text evidence="1">The sequence shown here is derived from an EMBL/GenBank/DDBJ whole genome shotgun (WGS) entry which is preliminary data.</text>
</comment>
<dbReference type="AlphaFoldDB" id="A0A495VWL8"/>
<proteinExistence type="predicted"/>